<evidence type="ECO:0008006" key="3">
    <source>
        <dbReference type="Google" id="ProtNLM"/>
    </source>
</evidence>
<dbReference type="Proteomes" id="UP001189429">
    <property type="component" value="Unassembled WGS sequence"/>
</dbReference>
<reference evidence="1" key="1">
    <citation type="submission" date="2023-10" db="EMBL/GenBank/DDBJ databases">
        <authorList>
            <person name="Chen Y."/>
            <person name="Shah S."/>
            <person name="Dougan E. K."/>
            <person name="Thang M."/>
            <person name="Chan C."/>
        </authorList>
    </citation>
    <scope>NUCLEOTIDE SEQUENCE [LARGE SCALE GENOMIC DNA]</scope>
</reference>
<accession>A0ABN9S8E2</accession>
<gene>
    <name evidence="1" type="ORF">PCOR1329_LOCUS27468</name>
</gene>
<protein>
    <recommendedName>
        <fullName evidence="3">BAR domain-containing protein</fullName>
    </recommendedName>
</protein>
<proteinExistence type="predicted"/>
<dbReference type="EMBL" id="CAUYUJ010009967">
    <property type="protein sequence ID" value="CAK0828149.1"/>
    <property type="molecule type" value="Genomic_DNA"/>
</dbReference>
<comment type="caution">
    <text evidence="1">The sequence shown here is derived from an EMBL/GenBank/DDBJ whole genome shotgun (WGS) entry which is preliminary data.</text>
</comment>
<feature type="non-terminal residue" evidence="1">
    <location>
        <position position="1"/>
    </location>
</feature>
<name>A0ABN9S8E2_9DINO</name>
<evidence type="ECO:0000313" key="2">
    <source>
        <dbReference type="Proteomes" id="UP001189429"/>
    </source>
</evidence>
<evidence type="ECO:0000313" key="1">
    <source>
        <dbReference type="EMBL" id="CAK0828149.1"/>
    </source>
</evidence>
<keyword evidence="2" id="KW-1185">Reference proteome</keyword>
<sequence>GGGGAETAPPGKKTKAGGTPLQKVKAAVLSYGVQRTAASTLLKEIKDATDGTEPGKVRSKWYPFNNEHAYGALEKAITQLEGVIYDRNKPHYAQFIAENVQELRSAAAKARKANLLDEQFVEFTTVIGPHIDELTMQMRLLLDQCSQRLKTESYFDSKRAS</sequence>
<organism evidence="1 2">
    <name type="scientific">Prorocentrum cordatum</name>
    <dbReference type="NCBI Taxonomy" id="2364126"/>
    <lineage>
        <taxon>Eukaryota</taxon>
        <taxon>Sar</taxon>
        <taxon>Alveolata</taxon>
        <taxon>Dinophyceae</taxon>
        <taxon>Prorocentrales</taxon>
        <taxon>Prorocentraceae</taxon>
        <taxon>Prorocentrum</taxon>
    </lineage>
</organism>